<dbReference type="InterPro" id="IPR005135">
    <property type="entry name" value="Endo/exonuclease/phosphatase"/>
</dbReference>
<dbReference type="InterPro" id="IPR043502">
    <property type="entry name" value="DNA/RNA_pol_sf"/>
</dbReference>
<dbReference type="Proteomes" id="UP001497516">
    <property type="component" value="Chromosome 10"/>
</dbReference>
<dbReference type="PROSITE" id="PS50878">
    <property type="entry name" value="RT_POL"/>
    <property type="match status" value="1"/>
</dbReference>
<protein>
    <recommendedName>
        <fullName evidence="1">Reverse transcriptase domain-containing protein</fullName>
    </recommendedName>
</protein>
<evidence type="ECO:0000259" key="1">
    <source>
        <dbReference type="PROSITE" id="PS50878"/>
    </source>
</evidence>
<sequence length="839" mass="95762">MVYSLIAWNVRGLGCDRKRARIKGILRRRRPSIVGLTETKWNTCDQGLVNSISGCRDTNWAAKNACDSRGGIVIYWDHVLYKKLDEQVGDYWLMVHLEEIQNKISFCIMIVYGPQGVRDKERFISSMKAYCQNISSPLCVMGDFNLVRSHDDYRGGTRSHELMQEFNSFIFETTLIDLPLNGASFTWSSGRDSPSMSRIDRCLICSRFEALFPNCRLSALERVVSDHNPLQLVWGENFRLHRPWKFENMWLLVNTFNDHMAGWWSIQPSGFGDLFLFGQKLKHLKNSIKIWNKEEFGRVERKIAETLEGIKIIDRREEEGSISEEDRVMRSNLTSTLDQVLYLEEVSWRQKSRETWLKGGDKNTGYFHKVANFNRRRNLINNIKIGGVVAEGKDELKGAVVGHFVNVYQEEQPVRPFPANYHRFEVSLEDGELLTNHFSEEEVWNVVKRCRGDKAPGPDGFSLAFFKKHWNLIKVDLLKGFEDFYHSGKIPKSLAHSFVCLIPKKDAVEDIKDFRPISLLGSVNKLISKTITERLRPTLMKAISGNQFGGLKGRQIHEASLIANELIDSRKKSGKAGLVFKLDIEKAFDNVNWNCLFKILNRLRLPDRLISWIKGLVTSPILSVLVNGEAAGFFNIRKGLRQGDPMSPFLFLLVMDVLSVMLEILRSEGLISGFFMNEASEEGEVTHLMYADDTIIFCDANEDQVLNLLSTLVCFQSVTGLRINVEKSVMFPVGNVGNPDVFARIFGCGWNFLPTIYLGAPLGASPNSSASWNKVLFRFQSRLEGPAKLIWNPSPKDGFSVNSMYRALIHDRMVGLDNFPFKVVWQPHVPSKMCPLRRG</sequence>
<organism evidence="2 3">
    <name type="scientific">Linum trigynum</name>
    <dbReference type="NCBI Taxonomy" id="586398"/>
    <lineage>
        <taxon>Eukaryota</taxon>
        <taxon>Viridiplantae</taxon>
        <taxon>Streptophyta</taxon>
        <taxon>Embryophyta</taxon>
        <taxon>Tracheophyta</taxon>
        <taxon>Spermatophyta</taxon>
        <taxon>Magnoliopsida</taxon>
        <taxon>eudicotyledons</taxon>
        <taxon>Gunneridae</taxon>
        <taxon>Pentapetalae</taxon>
        <taxon>rosids</taxon>
        <taxon>fabids</taxon>
        <taxon>Malpighiales</taxon>
        <taxon>Linaceae</taxon>
        <taxon>Linum</taxon>
    </lineage>
</organism>
<name>A0AAV2CQ16_9ROSI</name>
<evidence type="ECO:0000313" key="3">
    <source>
        <dbReference type="Proteomes" id="UP001497516"/>
    </source>
</evidence>
<dbReference type="InterPro" id="IPR000477">
    <property type="entry name" value="RT_dom"/>
</dbReference>
<keyword evidence="3" id="KW-1185">Reference proteome</keyword>
<dbReference type="AlphaFoldDB" id="A0AAV2CQ16"/>
<reference evidence="2 3" key="1">
    <citation type="submission" date="2024-04" db="EMBL/GenBank/DDBJ databases">
        <authorList>
            <person name="Fracassetti M."/>
        </authorList>
    </citation>
    <scope>NUCLEOTIDE SEQUENCE [LARGE SCALE GENOMIC DNA]</scope>
</reference>
<dbReference type="SUPFAM" id="SSF56219">
    <property type="entry name" value="DNase I-like"/>
    <property type="match status" value="1"/>
</dbReference>
<dbReference type="SUPFAM" id="SSF56672">
    <property type="entry name" value="DNA/RNA polymerases"/>
    <property type="match status" value="1"/>
</dbReference>
<dbReference type="InterPro" id="IPR036691">
    <property type="entry name" value="Endo/exonu/phosph_ase_sf"/>
</dbReference>
<dbReference type="PANTHER" id="PTHR31635:SF196">
    <property type="entry name" value="REVERSE TRANSCRIPTASE DOMAIN-CONTAINING PROTEIN-RELATED"/>
    <property type="match status" value="1"/>
</dbReference>
<dbReference type="GO" id="GO:0003824">
    <property type="term" value="F:catalytic activity"/>
    <property type="evidence" value="ECO:0007669"/>
    <property type="project" value="InterPro"/>
</dbReference>
<proteinExistence type="predicted"/>
<feature type="domain" description="Reverse transcriptase" evidence="1">
    <location>
        <begin position="483"/>
        <end position="762"/>
    </location>
</feature>
<dbReference type="PANTHER" id="PTHR31635">
    <property type="entry name" value="REVERSE TRANSCRIPTASE DOMAIN-CONTAINING PROTEIN-RELATED"/>
    <property type="match status" value="1"/>
</dbReference>
<dbReference type="Pfam" id="PF00078">
    <property type="entry name" value="RVT_1"/>
    <property type="match status" value="1"/>
</dbReference>
<dbReference type="Gene3D" id="3.60.10.10">
    <property type="entry name" value="Endonuclease/exonuclease/phosphatase"/>
    <property type="match status" value="1"/>
</dbReference>
<dbReference type="CDD" id="cd01650">
    <property type="entry name" value="RT_nLTR_like"/>
    <property type="match status" value="1"/>
</dbReference>
<dbReference type="Pfam" id="PF03372">
    <property type="entry name" value="Exo_endo_phos"/>
    <property type="match status" value="1"/>
</dbReference>
<gene>
    <name evidence="2" type="ORF">LTRI10_LOCUS6164</name>
</gene>
<accession>A0AAV2CQ16</accession>
<evidence type="ECO:0000313" key="2">
    <source>
        <dbReference type="EMBL" id="CAL1358618.1"/>
    </source>
</evidence>
<dbReference type="EMBL" id="OZ034814">
    <property type="protein sequence ID" value="CAL1358618.1"/>
    <property type="molecule type" value="Genomic_DNA"/>
</dbReference>